<keyword evidence="8" id="KW-1185">Reference proteome</keyword>
<dbReference type="KEGG" id="git:C6V83_02360"/>
<dbReference type="FunFam" id="1.10.10.10:FF:000001">
    <property type="entry name" value="LysR family transcriptional regulator"/>
    <property type="match status" value="1"/>
</dbReference>
<keyword evidence="2" id="KW-0805">Transcription regulation</keyword>
<dbReference type="SUPFAM" id="SSF53850">
    <property type="entry name" value="Periplasmic binding protein-like II"/>
    <property type="match status" value="1"/>
</dbReference>
<evidence type="ECO:0000256" key="2">
    <source>
        <dbReference type="ARBA" id="ARBA00023015"/>
    </source>
</evidence>
<dbReference type="EMBL" id="CP027433">
    <property type="protein sequence ID" value="AVL99310.1"/>
    <property type="molecule type" value="Genomic_DNA"/>
</dbReference>
<dbReference type="OrthoDB" id="9808620at2"/>
<name>A0A2S0KCE4_9ACTN</name>
<protein>
    <submittedName>
        <fullName evidence="7">LysR family transcriptional regulator</fullName>
    </submittedName>
</protein>
<dbReference type="Gene3D" id="1.10.10.10">
    <property type="entry name" value="Winged helix-like DNA-binding domain superfamily/Winged helix DNA-binding domain"/>
    <property type="match status" value="1"/>
</dbReference>
<dbReference type="RefSeq" id="WP_105941045.1">
    <property type="nucleotide sequence ID" value="NZ_CP027433.1"/>
</dbReference>
<dbReference type="GO" id="GO:0000976">
    <property type="term" value="F:transcription cis-regulatory region binding"/>
    <property type="evidence" value="ECO:0007669"/>
    <property type="project" value="TreeGrafter"/>
</dbReference>
<dbReference type="InterPro" id="IPR036390">
    <property type="entry name" value="WH_DNA-bd_sf"/>
</dbReference>
<dbReference type="InterPro" id="IPR036388">
    <property type="entry name" value="WH-like_DNA-bd_sf"/>
</dbReference>
<dbReference type="PANTHER" id="PTHR30126:SF39">
    <property type="entry name" value="HTH-TYPE TRANSCRIPTIONAL REGULATOR CYSL"/>
    <property type="match status" value="1"/>
</dbReference>
<keyword evidence="4" id="KW-0804">Transcription</keyword>
<dbReference type="InterPro" id="IPR000847">
    <property type="entry name" value="LysR_HTH_N"/>
</dbReference>
<accession>A0A2S0KCE4</accession>
<dbReference type="GO" id="GO:0003700">
    <property type="term" value="F:DNA-binding transcription factor activity"/>
    <property type="evidence" value="ECO:0007669"/>
    <property type="project" value="InterPro"/>
</dbReference>
<dbReference type="PROSITE" id="PS50931">
    <property type="entry name" value="HTH_LYSR"/>
    <property type="match status" value="1"/>
</dbReference>
<gene>
    <name evidence="7" type="ORF">C6V83_02360</name>
</gene>
<dbReference type="PRINTS" id="PR00039">
    <property type="entry name" value="HTHLYSR"/>
</dbReference>
<evidence type="ECO:0000313" key="8">
    <source>
        <dbReference type="Proteomes" id="UP000239814"/>
    </source>
</evidence>
<dbReference type="Pfam" id="PF00126">
    <property type="entry name" value="HTH_1"/>
    <property type="match status" value="1"/>
</dbReference>
<dbReference type="Proteomes" id="UP000239814">
    <property type="component" value="Chromosome"/>
</dbReference>
<dbReference type="PANTHER" id="PTHR30126">
    <property type="entry name" value="HTH-TYPE TRANSCRIPTIONAL REGULATOR"/>
    <property type="match status" value="1"/>
</dbReference>
<reference evidence="7 8" key="1">
    <citation type="submission" date="2018-03" db="EMBL/GenBank/DDBJ databases">
        <title>Characteristics and genome of n-alkane degrading marine bacteria Gordonia iterans isolated from crude oil contaminated in Tae-an, South Korea.</title>
        <authorList>
            <person name="Lee S.-S."/>
            <person name="Kim H."/>
        </authorList>
    </citation>
    <scope>NUCLEOTIDE SEQUENCE [LARGE SCALE GENOMIC DNA]</scope>
    <source>
        <strain evidence="7 8">Co17</strain>
    </source>
</reference>
<feature type="region of interest" description="Disordered" evidence="5">
    <location>
        <begin position="277"/>
        <end position="299"/>
    </location>
</feature>
<dbReference type="AlphaFoldDB" id="A0A2S0KCE4"/>
<keyword evidence="3" id="KW-0238">DNA-binding</keyword>
<dbReference type="Gene3D" id="3.40.190.10">
    <property type="entry name" value="Periplasmic binding protein-like II"/>
    <property type="match status" value="2"/>
</dbReference>
<evidence type="ECO:0000313" key="7">
    <source>
        <dbReference type="EMBL" id="AVL99310.1"/>
    </source>
</evidence>
<dbReference type="InterPro" id="IPR005119">
    <property type="entry name" value="LysR_subst-bd"/>
</dbReference>
<organism evidence="7 8">
    <name type="scientific">Gordonia iterans</name>
    <dbReference type="NCBI Taxonomy" id="1004901"/>
    <lineage>
        <taxon>Bacteria</taxon>
        <taxon>Bacillati</taxon>
        <taxon>Actinomycetota</taxon>
        <taxon>Actinomycetes</taxon>
        <taxon>Mycobacteriales</taxon>
        <taxon>Gordoniaceae</taxon>
        <taxon>Gordonia</taxon>
    </lineage>
</organism>
<evidence type="ECO:0000259" key="6">
    <source>
        <dbReference type="PROSITE" id="PS50931"/>
    </source>
</evidence>
<dbReference type="SUPFAM" id="SSF46785">
    <property type="entry name" value="Winged helix' DNA-binding domain"/>
    <property type="match status" value="1"/>
</dbReference>
<evidence type="ECO:0000256" key="5">
    <source>
        <dbReference type="SAM" id="MobiDB-lite"/>
    </source>
</evidence>
<proteinExistence type="inferred from homology"/>
<feature type="domain" description="HTH lysR-type" evidence="6">
    <location>
        <begin position="6"/>
        <end position="63"/>
    </location>
</feature>
<dbReference type="Pfam" id="PF03466">
    <property type="entry name" value="LysR_substrate"/>
    <property type="match status" value="1"/>
</dbReference>
<evidence type="ECO:0000256" key="3">
    <source>
        <dbReference type="ARBA" id="ARBA00023125"/>
    </source>
</evidence>
<evidence type="ECO:0000256" key="4">
    <source>
        <dbReference type="ARBA" id="ARBA00023163"/>
    </source>
</evidence>
<sequence length="299" mass="31619">MTVSSLDLQALQLLVEVDERGSLSAAARELQVAQPNASRAIARLERRLGVTLLTRSTHGSRLTAQGTVLVHWARETIAGAQRLLDVAEGLRGEQTSALAVAASLTVAEHLMPRWLGRFRTEFPATRVHLQMQNSARVLELVASGECAVGFIESPGHPTGLRHAVVARDRLVVVVPPDHLWVRRRPPAVDELAGTPLVTREAGSGTRDTLDAALADHPRAAPLLELGSSAAILTAVAAGMGPAVLSTLAVDSVAATGAVQVVDVPGLVVERELRAVWRPPRPTPPANDLVRIAGSSHGRS</sequence>
<evidence type="ECO:0000256" key="1">
    <source>
        <dbReference type="ARBA" id="ARBA00009437"/>
    </source>
</evidence>
<comment type="similarity">
    <text evidence="1">Belongs to the LysR transcriptional regulatory family.</text>
</comment>